<dbReference type="GO" id="GO:0016020">
    <property type="term" value="C:membrane"/>
    <property type="evidence" value="ECO:0007669"/>
    <property type="project" value="UniProtKB-SubCell"/>
</dbReference>
<feature type="transmembrane region" description="Helical" evidence="2">
    <location>
        <begin position="116"/>
        <end position="139"/>
    </location>
</feature>
<feature type="domain" description="Major facilitator superfamily (MFS) profile" evidence="3">
    <location>
        <begin position="387"/>
        <end position="594"/>
    </location>
</feature>
<dbReference type="InterPro" id="IPR011701">
    <property type="entry name" value="MFS"/>
</dbReference>
<feature type="transmembrane region" description="Helical" evidence="2">
    <location>
        <begin position="483"/>
        <end position="505"/>
    </location>
</feature>
<dbReference type="PANTHER" id="PTHR11360">
    <property type="entry name" value="MONOCARBOXYLATE TRANSPORTER"/>
    <property type="match status" value="1"/>
</dbReference>
<dbReference type="CDD" id="cd17352">
    <property type="entry name" value="MFS_MCT_SLC16"/>
    <property type="match status" value="1"/>
</dbReference>
<dbReference type="Proteomes" id="UP000762676">
    <property type="component" value="Unassembled WGS sequence"/>
</dbReference>
<dbReference type="InterPro" id="IPR020846">
    <property type="entry name" value="MFS_dom"/>
</dbReference>
<comment type="caution">
    <text evidence="4">The sequence shown here is derived from an EMBL/GenBank/DDBJ whole genome shotgun (WGS) entry which is preliminary data.</text>
</comment>
<feature type="transmembrane region" description="Helical" evidence="2">
    <location>
        <begin position="457"/>
        <end position="477"/>
    </location>
</feature>
<keyword evidence="5" id="KW-1185">Reference proteome</keyword>
<evidence type="ECO:0000313" key="5">
    <source>
        <dbReference type="Proteomes" id="UP000762676"/>
    </source>
</evidence>
<name>A0AAV4IF34_9GAST</name>
<proteinExistence type="predicted"/>
<feature type="transmembrane region" description="Helical" evidence="2">
    <location>
        <begin position="426"/>
        <end position="445"/>
    </location>
</feature>
<dbReference type="EMBL" id="BMAT01009554">
    <property type="protein sequence ID" value="GFS08584.1"/>
    <property type="molecule type" value="Genomic_DNA"/>
</dbReference>
<dbReference type="SUPFAM" id="SSF103473">
    <property type="entry name" value="MFS general substrate transporter"/>
    <property type="match status" value="1"/>
</dbReference>
<keyword evidence="2" id="KW-0812">Transmembrane</keyword>
<reference evidence="4 5" key="1">
    <citation type="journal article" date="2021" name="Elife">
        <title>Chloroplast acquisition without the gene transfer in kleptoplastic sea slugs, Plakobranchus ocellatus.</title>
        <authorList>
            <person name="Maeda T."/>
            <person name="Takahashi S."/>
            <person name="Yoshida T."/>
            <person name="Shimamura S."/>
            <person name="Takaki Y."/>
            <person name="Nagai Y."/>
            <person name="Toyoda A."/>
            <person name="Suzuki Y."/>
            <person name="Arimoto A."/>
            <person name="Ishii H."/>
            <person name="Satoh N."/>
            <person name="Nishiyama T."/>
            <person name="Hasebe M."/>
            <person name="Maruyama T."/>
            <person name="Minagawa J."/>
            <person name="Obokata J."/>
            <person name="Shigenobu S."/>
        </authorList>
    </citation>
    <scope>NUCLEOTIDE SEQUENCE [LARGE SCALE GENOMIC DNA]</scope>
</reference>
<evidence type="ECO:0000259" key="3">
    <source>
        <dbReference type="PROSITE" id="PS50850"/>
    </source>
</evidence>
<sequence length="594" mass="65116">MANSVSDGKKNHEKNDQQILSDEDGAVAVEYDESQDMSGVPIDRGWAWMAVLGCFGIHVFVVGGAKSLGVLIVEIRDRFEGITAKEMGLVQGLMITITIGLALVTNLLSARFTCRAVVFLGGLLACLGFTLTAFVTQFWMIYLTYSIMTGLGFALAYTPSIVFVGSHFEKRRSLANGLSLAGSGVGSFALPNLMRVMLKEYGLPGCCMLMGALMLHVCICGLLFRPHANYRKRPQHTNINSSGLIAMASSTGSIILIDDVTHREMGQLVQSNDANSKNSDKSHKELVGLGEFETFKESTQDRLIYVASKDIFQTNTPETNQYDSHVSDSSSRKHDAEQKLLQVSVNGSNDKHLMLSPVCVKENYSQMRPKIKLSQRSNRSIFDWSLLTNPVFFLYFLFAFFVNVAYPNVFFMLPVHAENEGEDRDSSALLLSFIGITDLLGRLVIGWFSDLKLLERRYILVTFAFASGLLSLLMPVFRNFGGMAAYAVLYGFCAGCYVPLIAVTLSDTLGPEKLTSSLGLVSMALAATLIPAPIICGQIRDSTGSWNYAFVFVGAFVVFGSLFPLLQPCLKERQAKPNVVKETITLNSCSGSEV</sequence>
<feature type="transmembrane region" description="Helical" evidence="2">
    <location>
        <begin position="517"/>
        <end position="540"/>
    </location>
</feature>
<feature type="transmembrane region" description="Helical" evidence="2">
    <location>
        <begin position="381"/>
        <end position="406"/>
    </location>
</feature>
<evidence type="ECO:0000256" key="1">
    <source>
        <dbReference type="ARBA" id="ARBA00004141"/>
    </source>
</evidence>
<organism evidence="4 5">
    <name type="scientific">Elysia marginata</name>
    <dbReference type="NCBI Taxonomy" id="1093978"/>
    <lineage>
        <taxon>Eukaryota</taxon>
        <taxon>Metazoa</taxon>
        <taxon>Spiralia</taxon>
        <taxon>Lophotrochozoa</taxon>
        <taxon>Mollusca</taxon>
        <taxon>Gastropoda</taxon>
        <taxon>Heterobranchia</taxon>
        <taxon>Euthyneura</taxon>
        <taxon>Panpulmonata</taxon>
        <taxon>Sacoglossa</taxon>
        <taxon>Placobranchoidea</taxon>
        <taxon>Plakobranchidae</taxon>
        <taxon>Elysia</taxon>
    </lineage>
</organism>
<feature type="transmembrane region" description="Helical" evidence="2">
    <location>
        <begin position="546"/>
        <end position="566"/>
    </location>
</feature>
<dbReference type="InterPro" id="IPR036259">
    <property type="entry name" value="MFS_trans_sf"/>
</dbReference>
<evidence type="ECO:0000313" key="4">
    <source>
        <dbReference type="EMBL" id="GFS08584.1"/>
    </source>
</evidence>
<protein>
    <submittedName>
        <fullName evidence="4">Monocarboxylate transporter</fullName>
    </submittedName>
</protein>
<keyword evidence="2" id="KW-1133">Transmembrane helix</keyword>
<feature type="transmembrane region" description="Helical" evidence="2">
    <location>
        <begin position="173"/>
        <end position="190"/>
    </location>
</feature>
<feature type="transmembrane region" description="Helical" evidence="2">
    <location>
        <begin position="88"/>
        <end position="109"/>
    </location>
</feature>
<dbReference type="InterPro" id="IPR050327">
    <property type="entry name" value="Proton-linked_MCT"/>
</dbReference>
<dbReference type="AlphaFoldDB" id="A0AAV4IF34"/>
<feature type="transmembrane region" description="Helical" evidence="2">
    <location>
        <begin position="46"/>
        <end position="68"/>
    </location>
</feature>
<feature type="transmembrane region" description="Helical" evidence="2">
    <location>
        <begin position="145"/>
        <end position="166"/>
    </location>
</feature>
<gene>
    <name evidence="4" type="ORF">ElyMa_004760100</name>
</gene>
<dbReference type="Gene3D" id="1.20.1250.20">
    <property type="entry name" value="MFS general substrate transporter like domains"/>
    <property type="match status" value="2"/>
</dbReference>
<dbReference type="PANTHER" id="PTHR11360:SF284">
    <property type="entry name" value="EG:103B4.3 PROTEIN-RELATED"/>
    <property type="match status" value="1"/>
</dbReference>
<feature type="transmembrane region" description="Helical" evidence="2">
    <location>
        <begin position="202"/>
        <end position="224"/>
    </location>
</feature>
<evidence type="ECO:0000256" key="2">
    <source>
        <dbReference type="SAM" id="Phobius"/>
    </source>
</evidence>
<dbReference type="Pfam" id="PF07690">
    <property type="entry name" value="MFS_1"/>
    <property type="match status" value="1"/>
</dbReference>
<dbReference type="PROSITE" id="PS50850">
    <property type="entry name" value="MFS"/>
    <property type="match status" value="1"/>
</dbReference>
<accession>A0AAV4IF34</accession>
<keyword evidence="2" id="KW-0472">Membrane</keyword>
<comment type="subcellular location">
    <subcellularLocation>
        <location evidence="1">Membrane</location>
        <topology evidence="1">Multi-pass membrane protein</topology>
    </subcellularLocation>
</comment>
<dbReference type="GO" id="GO:0008028">
    <property type="term" value="F:monocarboxylic acid transmembrane transporter activity"/>
    <property type="evidence" value="ECO:0007669"/>
    <property type="project" value="TreeGrafter"/>
</dbReference>